<evidence type="ECO:0000256" key="3">
    <source>
        <dbReference type="ARBA" id="ARBA00023295"/>
    </source>
</evidence>
<proteinExistence type="inferred from homology"/>
<sequence length="343" mass="37376">MGVNLEWGKETLAEYAGKLGSRPAVAVSFADFPFAAEDPALIAAAAEQLRQEGGTLLLTLEPQQGLAAVTAERADELAAMLAGFNTSGVPVIVRFAHEMNGSWYPWGQQPAEYIDAFRRVSDAVHGRAPGSAMMWAPNYAGGYPFAGGAHEARPGTAGFAALDTTGDGVITSDDEPYAPYYPGDDAVDWVGMSLYHWGSTYPWGESEMPEDGKFVEQLTGAYDGKNGDDSMLPDFYADYGVRHGKPVAIPETAALVTDGIGDLRTINIKRAWWEQVFDPAVHERFPQLKMVNWFEWNKVEPEVGSAVDWTVVEDATVRAEFTAAMPEWYLFADEPDDCGEQIS</sequence>
<dbReference type="EMBL" id="VJXX01000001">
    <property type="protein sequence ID" value="MPY10284.1"/>
    <property type="molecule type" value="Genomic_DNA"/>
</dbReference>
<name>A0A7X1TN16_9MICC</name>
<organism evidence="6 7">
    <name type="scientific">Arthrobacter bussei</name>
    <dbReference type="NCBI Taxonomy" id="2594179"/>
    <lineage>
        <taxon>Bacteria</taxon>
        <taxon>Bacillati</taxon>
        <taxon>Actinomycetota</taxon>
        <taxon>Actinomycetes</taxon>
        <taxon>Micrococcales</taxon>
        <taxon>Micrococcaceae</taxon>
        <taxon>Arthrobacter</taxon>
    </lineage>
</organism>
<dbReference type="GO" id="GO:0006080">
    <property type="term" value="P:substituted mannan metabolic process"/>
    <property type="evidence" value="ECO:0007669"/>
    <property type="project" value="InterPro"/>
</dbReference>
<dbReference type="Pfam" id="PF02156">
    <property type="entry name" value="Glyco_hydro_26"/>
    <property type="match status" value="1"/>
</dbReference>
<dbReference type="PANTHER" id="PTHR40079">
    <property type="entry name" value="MANNAN ENDO-1,4-BETA-MANNOSIDASE E-RELATED"/>
    <property type="match status" value="1"/>
</dbReference>
<keyword evidence="7" id="KW-1185">Reference proteome</keyword>
<dbReference type="Proteomes" id="UP000326464">
    <property type="component" value="Unassembled WGS sequence"/>
</dbReference>
<dbReference type="InterPro" id="IPR017853">
    <property type="entry name" value="GH"/>
</dbReference>
<comment type="caution">
    <text evidence="6">The sequence shown here is derived from an EMBL/GenBank/DDBJ whole genome shotgun (WGS) entry which is preliminary data.</text>
</comment>
<dbReference type="Gene3D" id="3.20.20.80">
    <property type="entry name" value="Glycosidases"/>
    <property type="match status" value="1"/>
</dbReference>
<dbReference type="PROSITE" id="PS51764">
    <property type="entry name" value="GH26"/>
    <property type="match status" value="1"/>
</dbReference>
<dbReference type="PANTHER" id="PTHR40079:SF4">
    <property type="entry name" value="GH26 DOMAIN-CONTAINING PROTEIN-RELATED"/>
    <property type="match status" value="1"/>
</dbReference>
<feature type="active site" description="Nucleophile" evidence="4">
    <location>
        <position position="251"/>
    </location>
</feature>
<dbReference type="AlphaFoldDB" id="A0A7X1TN16"/>
<dbReference type="SUPFAM" id="SSF51445">
    <property type="entry name" value="(Trans)glycosidases"/>
    <property type="match status" value="1"/>
</dbReference>
<evidence type="ECO:0000256" key="1">
    <source>
        <dbReference type="ARBA" id="ARBA00007754"/>
    </source>
</evidence>
<gene>
    <name evidence="6" type="ORF">FNH21_06035</name>
</gene>
<evidence type="ECO:0000256" key="2">
    <source>
        <dbReference type="ARBA" id="ARBA00022801"/>
    </source>
</evidence>
<protein>
    <recommendedName>
        <fullName evidence="5">GH26 domain-containing protein</fullName>
    </recommendedName>
</protein>
<comment type="similarity">
    <text evidence="1 4">Belongs to the glycosyl hydrolase 26 family.</text>
</comment>
<evidence type="ECO:0000256" key="4">
    <source>
        <dbReference type="PROSITE-ProRule" id="PRU01100"/>
    </source>
</evidence>
<feature type="domain" description="GH26" evidence="5">
    <location>
        <begin position="1"/>
        <end position="321"/>
    </location>
</feature>
<evidence type="ECO:0000313" key="7">
    <source>
        <dbReference type="Proteomes" id="UP000326464"/>
    </source>
</evidence>
<reference evidence="7" key="1">
    <citation type="submission" date="2019-07" db="EMBL/GenBank/DDBJ databases">
        <title>Arthrobacter KR32 sp. nov., isolated from mountain cheese made of cows milk.</title>
        <authorList>
            <person name="Flegler A."/>
        </authorList>
    </citation>
    <scope>NUCLEOTIDE SEQUENCE [LARGE SCALE GENOMIC DNA]</scope>
    <source>
        <strain evidence="7">KR32</strain>
    </source>
</reference>
<dbReference type="OrthoDB" id="9816550at2"/>
<evidence type="ECO:0000259" key="5">
    <source>
        <dbReference type="PROSITE" id="PS51764"/>
    </source>
</evidence>
<dbReference type="InterPro" id="IPR022790">
    <property type="entry name" value="GH26_dom"/>
</dbReference>
<dbReference type="InterPro" id="IPR000805">
    <property type="entry name" value="Glyco_hydro_26"/>
</dbReference>
<keyword evidence="3 4" id="KW-0326">Glycosidase</keyword>
<feature type="active site" description="Proton donor" evidence="4">
    <location>
        <position position="98"/>
    </location>
</feature>
<keyword evidence="2 4" id="KW-0378">Hydrolase</keyword>
<dbReference type="GO" id="GO:0016985">
    <property type="term" value="F:mannan endo-1,4-beta-mannosidase activity"/>
    <property type="evidence" value="ECO:0007669"/>
    <property type="project" value="InterPro"/>
</dbReference>
<accession>A0A7X1TN16</accession>
<evidence type="ECO:0000313" key="6">
    <source>
        <dbReference type="EMBL" id="MPY10284.1"/>
    </source>
</evidence>